<protein>
    <submittedName>
        <fullName evidence="1">Uncharacterized protein</fullName>
    </submittedName>
</protein>
<dbReference type="Proteomes" id="UP000681155">
    <property type="component" value="Chromosome"/>
</dbReference>
<dbReference type="RefSeq" id="WP_214382568.1">
    <property type="nucleotide sequence ID" value="NZ_CP075566.1"/>
</dbReference>
<accession>A0ABX8F3D3</accession>
<proteinExistence type="predicted"/>
<name>A0ABX8F3D3_9PSED</name>
<evidence type="ECO:0000313" key="1">
    <source>
        <dbReference type="EMBL" id="QVW25579.1"/>
    </source>
</evidence>
<gene>
    <name evidence="1" type="ORF">KJF94_08450</name>
</gene>
<reference evidence="1 2" key="1">
    <citation type="submission" date="2021-05" db="EMBL/GenBank/DDBJ databases">
        <title>Complete genome of the cytokinin-producing biocontrol strain Pseudomonas fluorescens G20-18.</title>
        <authorList>
            <person name="Nielsen T.K."/>
            <person name="Mekureyaw M.F."/>
            <person name="Hansen L.H."/>
            <person name="Nicolaisen M.H."/>
            <person name="Roitsch T.G."/>
            <person name="Hennessy R.C."/>
        </authorList>
    </citation>
    <scope>NUCLEOTIDE SEQUENCE [LARGE SCALE GENOMIC DNA]</scope>
    <source>
        <strain evidence="1 2">G20-18</strain>
    </source>
</reference>
<organism evidence="1 2">
    <name type="scientific">Pseudomonas hormoni</name>
    <dbReference type="NCBI Taxonomy" id="3093767"/>
    <lineage>
        <taxon>Bacteria</taxon>
        <taxon>Pseudomonadati</taxon>
        <taxon>Pseudomonadota</taxon>
        <taxon>Gammaproteobacteria</taxon>
        <taxon>Pseudomonadales</taxon>
        <taxon>Pseudomonadaceae</taxon>
        <taxon>Pseudomonas</taxon>
    </lineage>
</organism>
<evidence type="ECO:0000313" key="2">
    <source>
        <dbReference type="Proteomes" id="UP000681155"/>
    </source>
</evidence>
<keyword evidence="2" id="KW-1185">Reference proteome</keyword>
<sequence>MYPTTPDGRYFVVKGQLWRCTNPSLNEDVRQRLVDELMEARREVKAAKASGDPGQLKLARASVQTAKVALGERGPVWWDDGSPDFNRHQVTDSPYANWYRALSAETTKS</sequence>
<dbReference type="EMBL" id="CP075566">
    <property type="protein sequence ID" value="QVW25579.1"/>
    <property type="molecule type" value="Genomic_DNA"/>
</dbReference>